<evidence type="ECO:0000313" key="3">
    <source>
        <dbReference type="Proteomes" id="UP000241167"/>
    </source>
</evidence>
<proteinExistence type="predicted"/>
<accession>A0A2P7QGI4</accession>
<comment type="caution">
    <text evidence="2">The sequence shown here is derived from an EMBL/GenBank/DDBJ whole genome shotgun (WGS) entry which is preliminary data.</text>
</comment>
<dbReference type="EMBL" id="PXYI01000010">
    <property type="protein sequence ID" value="PSJ37091.1"/>
    <property type="molecule type" value="Genomic_DNA"/>
</dbReference>
<dbReference type="OrthoDB" id="7567733at2"/>
<sequence length="98" mass="10718">MTVEDIEHLRALKAALAEEIRDVRRLIEQIAEVVVADEQFAMANIDQLQAFDMAIQRADESADMLERLSNGAPAGSAVDAVRLGCVQDRLRAALKKAA</sequence>
<name>A0A2P7QGI4_9SPHN</name>
<evidence type="ECO:0000256" key="1">
    <source>
        <dbReference type="SAM" id="Coils"/>
    </source>
</evidence>
<organism evidence="2 3">
    <name type="scientific">Allosphingosinicella deserti</name>
    <dbReference type="NCBI Taxonomy" id="2116704"/>
    <lineage>
        <taxon>Bacteria</taxon>
        <taxon>Pseudomonadati</taxon>
        <taxon>Pseudomonadota</taxon>
        <taxon>Alphaproteobacteria</taxon>
        <taxon>Sphingomonadales</taxon>
        <taxon>Sphingomonadaceae</taxon>
        <taxon>Allosphingosinicella</taxon>
    </lineage>
</organism>
<feature type="coiled-coil region" evidence="1">
    <location>
        <begin position="6"/>
        <end position="33"/>
    </location>
</feature>
<keyword evidence="3" id="KW-1185">Reference proteome</keyword>
<evidence type="ECO:0000313" key="2">
    <source>
        <dbReference type="EMBL" id="PSJ37091.1"/>
    </source>
</evidence>
<dbReference type="AlphaFoldDB" id="A0A2P7QGI4"/>
<protein>
    <submittedName>
        <fullName evidence="2">Uncharacterized protein</fullName>
    </submittedName>
</protein>
<gene>
    <name evidence="2" type="ORF">C7I55_23805</name>
</gene>
<dbReference type="RefSeq" id="WP_106515533.1">
    <property type="nucleotide sequence ID" value="NZ_PXYI01000010.1"/>
</dbReference>
<keyword evidence="1" id="KW-0175">Coiled coil</keyword>
<dbReference type="Proteomes" id="UP000241167">
    <property type="component" value="Unassembled WGS sequence"/>
</dbReference>
<reference evidence="2 3" key="1">
    <citation type="submission" date="2018-03" db="EMBL/GenBank/DDBJ databases">
        <title>The draft genome of Sphingosinicella sp. GL-C-18.</title>
        <authorList>
            <person name="Liu L."/>
            <person name="Li L."/>
            <person name="Liang L."/>
            <person name="Zhang X."/>
            <person name="Wang T."/>
        </authorList>
    </citation>
    <scope>NUCLEOTIDE SEQUENCE [LARGE SCALE GENOMIC DNA]</scope>
    <source>
        <strain evidence="2 3">GL-C-18</strain>
    </source>
</reference>